<dbReference type="PANTHER" id="PTHR30193">
    <property type="entry name" value="ABC TRANSPORTER PERMEASE PROTEIN"/>
    <property type="match status" value="1"/>
</dbReference>
<proteinExistence type="inferred from homology"/>
<comment type="caution">
    <text evidence="9">The sequence shown here is derived from an EMBL/GenBank/DDBJ whole genome shotgun (WGS) entry which is preliminary data.</text>
</comment>
<keyword evidence="6 7" id="KW-0472">Membrane</keyword>
<reference evidence="9 10" key="1">
    <citation type="submission" date="2018-02" db="EMBL/GenBank/DDBJ databases">
        <title>Whole genome sequencing of endophytic bacterium.</title>
        <authorList>
            <person name="Eedara R."/>
            <person name="Podile A.R."/>
        </authorList>
    </citation>
    <scope>NUCLEOTIDE SEQUENCE [LARGE SCALE GENOMIC DNA]</scope>
    <source>
        <strain evidence="9 10">RP1T</strain>
    </source>
</reference>
<evidence type="ECO:0000256" key="3">
    <source>
        <dbReference type="ARBA" id="ARBA00022475"/>
    </source>
</evidence>
<comment type="similarity">
    <text evidence="7">Belongs to the binding-protein-dependent transport system permease family.</text>
</comment>
<evidence type="ECO:0000256" key="7">
    <source>
        <dbReference type="RuleBase" id="RU363032"/>
    </source>
</evidence>
<comment type="subcellular location">
    <subcellularLocation>
        <location evidence="1 7">Cell membrane</location>
        <topology evidence="1 7">Multi-pass membrane protein</topology>
    </subcellularLocation>
</comment>
<dbReference type="InterPro" id="IPR051393">
    <property type="entry name" value="ABC_transporter_permease"/>
</dbReference>
<feature type="transmembrane region" description="Helical" evidence="7">
    <location>
        <begin position="349"/>
        <end position="370"/>
    </location>
</feature>
<feature type="transmembrane region" description="Helical" evidence="7">
    <location>
        <begin position="187"/>
        <end position="208"/>
    </location>
</feature>
<feature type="transmembrane region" description="Helical" evidence="7">
    <location>
        <begin position="94"/>
        <end position="112"/>
    </location>
</feature>
<keyword evidence="4 7" id="KW-0812">Transmembrane</keyword>
<dbReference type="GO" id="GO:0055085">
    <property type="term" value="P:transmembrane transport"/>
    <property type="evidence" value="ECO:0007669"/>
    <property type="project" value="InterPro"/>
</dbReference>
<keyword evidence="2 7" id="KW-0813">Transport</keyword>
<evidence type="ECO:0000313" key="10">
    <source>
        <dbReference type="Proteomes" id="UP000237682"/>
    </source>
</evidence>
<feature type="transmembrane region" description="Helical" evidence="7">
    <location>
        <begin position="158"/>
        <end position="180"/>
    </location>
</feature>
<dbReference type="RefSeq" id="WP_105865675.1">
    <property type="nucleotide sequence ID" value="NZ_PUEJ01000018.1"/>
</dbReference>
<evidence type="ECO:0000256" key="6">
    <source>
        <dbReference type="ARBA" id="ARBA00023136"/>
    </source>
</evidence>
<dbReference type="GO" id="GO:0005886">
    <property type="term" value="C:plasma membrane"/>
    <property type="evidence" value="ECO:0007669"/>
    <property type="project" value="UniProtKB-SubCell"/>
</dbReference>
<dbReference type="Pfam" id="PF00528">
    <property type="entry name" value="BPD_transp_1"/>
    <property type="match status" value="1"/>
</dbReference>
<dbReference type="SUPFAM" id="SSF161098">
    <property type="entry name" value="MetI-like"/>
    <property type="match status" value="1"/>
</dbReference>
<feature type="transmembrane region" description="Helical" evidence="7">
    <location>
        <begin position="28"/>
        <end position="51"/>
    </location>
</feature>
<evidence type="ECO:0000256" key="1">
    <source>
        <dbReference type="ARBA" id="ARBA00004651"/>
    </source>
</evidence>
<feature type="transmembrane region" description="Helical" evidence="7">
    <location>
        <begin position="289"/>
        <end position="306"/>
    </location>
</feature>
<evidence type="ECO:0000313" key="9">
    <source>
        <dbReference type="EMBL" id="PRH83925.1"/>
    </source>
</evidence>
<evidence type="ECO:0000256" key="4">
    <source>
        <dbReference type="ARBA" id="ARBA00022692"/>
    </source>
</evidence>
<protein>
    <submittedName>
        <fullName evidence="9">ABC transporter permease</fullName>
    </submittedName>
</protein>
<feature type="transmembrane region" description="Helical" evidence="7">
    <location>
        <begin position="124"/>
        <end position="146"/>
    </location>
</feature>
<dbReference type="Gene3D" id="1.10.3720.10">
    <property type="entry name" value="MetI-like"/>
    <property type="match status" value="1"/>
</dbReference>
<feature type="transmembrane region" description="Helical" evidence="7">
    <location>
        <begin position="58"/>
        <end position="74"/>
    </location>
</feature>
<name>A0A2S9Q3M7_9HYPH</name>
<organism evidence="9 10">
    <name type="scientific">Labrys okinawensis</name>
    <dbReference type="NCBI Taxonomy" id="346911"/>
    <lineage>
        <taxon>Bacteria</taxon>
        <taxon>Pseudomonadati</taxon>
        <taxon>Pseudomonadota</taxon>
        <taxon>Alphaproteobacteria</taxon>
        <taxon>Hyphomicrobiales</taxon>
        <taxon>Xanthobacteraceae</taxon>
        <taxon>Labrys</taxon>
    </lineage>
</organism>
<evidence type="ECO:0000256" key="5">
    <source>
        <dbReference type="ARBA" id="ARBA00022989"/>
    </source>
</evidence>
<dbReference type="CDD" id="cd06261">
    <property type="entry name" value="TM_PBP2"/>
    <property type="match status" value="1"/>
</dbReference>
<sequence length="378" mass="41714">MAVNLSIPDEADRRERLSQWVDRHSGRIMVLPAVLILLAFAIFPLVASAYLSLSRFKLAGGSFTLTFIGFYNYLRLFLGAQQYHFLGTLKAFGPLEWLLFAALLALLALWLVRFARQGFTLFGFLGRLITASLIAGIVYVVLATTVAGGIPGTLLNTLLYVVVGVAVQFLIGLSLALLCAQPIRARGWFRVIFFIPVMVTPVGVAYIFRMLADMQKGPFAPLSQLFGVSQWSWATEAWSARLMVLVGDTWQWTPFMFIVLLAAIENQPRDQLEAAHLDGAGPWQIFKDITWPAIAPVAATVVLIRLIEAFKIIDMPNVLTAGGPGLATESLTLHSFIAWRTQDFGGSAAVGYLLLFVSTITCVSFFNFVVRPSRRYQG</sequence>
<dbReference type="InterPro" id="IPR000515">
    <property type="entry name" value="MetI-like"/>
</dbReference>
<dbReference type="InterPro" id="IPR035906">
    <property type="entry name" value="MetI-like_sf"/>
</dbReference>
<feature type="domain" description="ABC transmembrane type-1" evidence="8">
    <location>
        <begin position="154"/>
        <end position="365"/>
    </location>
</feature>
<keyword evidence="10" id="KW-1185">Reference proteome</keyword>
<evidence type="ECO:0000259" key="8">
    <source>
        <dbReference type="PROSITE" id="PS50928"/>
    </source>
</evidence>
<dbReference type="PANTHER" id="PTHR30193:SF37">
    <property type="entry name" value="INNER MEMBRANE ABC TRANSPORTER PERMEASE PROTEIN YCJO"/>
    <property type="match status" value="1"/>
</dbReference>
<keyword evidence="5 7" id="KW-1133">Transmembrane helix</keyword>
<dbReference type="AlphaFoldDB" id="A0A2S9Q3M7"/>
<dbReference type="EMBL" id="PUEJ01000018">
    <property type="protein sequence ID" value="PRH83925.1"/>
    <property type="molecule type" value="Genomic_DNA"/>
</dbReference>
<accession>A0A2S9Q3M7</accession>
<dbReference type="Proteomes" id="UP000237682">
    <property type="component" value="Unassembled WGS sequence"/>
</dbReference>
<dbReference type="PROSITE" id="PS50928">
    <property type="entry name" value="ABC_TM1"/>
    <property type="match status" value="1"/>
</dbReference>
<dbReference type="OrthoDB" id="9801818at2"/>
<keyword evidence="3" id="KW-1003">Cell membrane</keyword>
<evidence type="ECO:0000256" key="2">
    <source>
        <dbReference type="ARBA" id="ARBA00022448"/>
    </source>
</evidence>
<gene>
    <name evidence="9" type="ORF">C5L14_29665</name>
</gene>